<dbReference type="PANTHER" id="PTHR42901">
    <property type="entry name" value="ALCOHOL DEHYDROGENASE"/>
    <property type="match status" value="1"/>
</dbReference>
<evidence type="ECO:0000313" key="5">
    <source>
        <dbReference type="Proteomes" id="UP000239872"/>
    </source>
</evidence>
<sequence length="260" mass="28533">MNKTILITGATSGFGKAIAIKFAQNGYTVCITGRREERLADLKQQLEDEYKVKVITLNFDVRDKQQVAAAIAHLKTQVDRIDILVNNAGLASGLSSIEDGDTDDWDVMIDTNLKGLLYVTRQVAPIMTSQASGHIINIGSTASKMVYKNGNVYCATKFAVDALNQAMRIDLLSYGIKVTGIHPGMAETEFSVVRFKGDEERAKNVYAEINPLRAEDIADIAWYCANLPAHVCINDLTVTCLNQATSVNTIKEADRIKSKK</sequence>
<dbReference type="FunFam" id="3.40.50.720:FF:000047">
    <property type="entry name" value="NADP-dependent L-serine/L-allo-threonine dehydrogenase"/>
    <property type="match status" value="1"/>
</dbReference>
<dbReference type="OrthoDB" id="9775296at2"/>
<dbReference type="SUPFAM" id="SSF51735">
    <property type="entry name" value="NAD(P)-binding Rossmann-fold domains"/>
    <property type="match status" value="1"/>
</dbReference>
<dbReference type="Proteomes" id="UP000239872">
    <property type="component" value="Unassembled WGS sequence"/>
</dbReference>
<dbReference type="InterPro" id="IPR036291">
    <property type="entry name" value="NAD(P)-bd_dom_sf"/>
</dbReference>
<dbReference type="PANTHER" id="PTHR42901:SF1">
    <property type="entry name" value="ALCOHOL DEHYDROGENASE"/>
    <property type="match status" value="1"/>
</dbReference>
<reference evidence="4 5" key="1">
    <citation type="submission" date="2018-01" db="EMBL/GenBank/DDBJ databases">
        <title>A novel member of the phylum Bacteroidetes isolated from glacier ice.</title>
        <authorList>
            <person name="Liu Q."/>
            <person name="Xin Y.-H."/>
        </authorList>
    </citation>
    <scope>NUCLEOTIDE SEQUENCE [LARGE SCALE GENOMIC DNA]</scope>
    <source>
        <strain evidence="4 5">RB1R16</strain>
    </source>
</reference>
<dbReference type="AlphaFoldDB" id="A0A2S7SRZ0"/>
<keyword evidence="2" id="KW-0560">Oxidoreductase</keyword>
<dbReference type="RefSeq" id="WP_105040766.1">
    <property type="nucleotide sequence ID" value="NZ_PPSL01000006.1"/>
</dbReference>
<evidence type="ECO:0000256" key="3">
    <source>
        <dbReference type="RuleBase" id="RU000363"/>
    </source>
</evidence>
<dbReference type="GO" id="GO:0016616">
    <property type="term" value="F:oxidoreductase activity, acting on the CH-OH group of donors, NAD or NADP as acceptor"/>
    <property type="evidence" value="ECO:0007669"/>
    <property type="project" value="UniProtKB-ARBA"/>
</dbReference>
<dbReference type="Gene3D" id="3.40.50.720">
    <property type="entry name" value="NAD(P)-binding Rossmann-like Domain"/>
    <property type="match status" value="1"/>
</dbReference>
<proteinExistence type="inferred from homology"/>
<dbReference type="Pfam" id="PF00106">
    <property type="entry name" value="adh_short"/>
    <property type="match status" value="1"/>
</dbReference>
<dbReference type="PROSITE" id="PS00061">
    <property type="entry name" value="ADH_SHORT"/>
    <property type="match status" value="1"/>
</dbReference>
<dbReference type="PRINTS" id="PR00081">
    <property type="entry name" value="GDHRDH"/>
</dbReference>
<name>A0A2S7SRZ0_9BACT</name>
<dbReference type="InterPro" id="IPR020904">
    <property type="entry name" value="Sc_DH/Rdtase_CS"/>
</dbReference>
<dbReference type="InterPro" id="IPR002347">
    <property type="entry name" value="SDR_fam"/>
</dbReference>
<comment type="caution">
    <text evidence="4">The sequence shown here is derived from an EMBL/GenBank/DDBJ whole genome shotgun (WGS) entry which is preliminary data.</text>
</comment>
<accession>A0A2S7SRZ0</accession>
<keyword evidence="5" id="KW-1185">Reference proteome</keyword>
<evidence type="ECO:0000313" key="4">
    <source>
        <dbReference type="EMBL" id="PQJ09316.1"/>
    </source>
</evidence>
<evidence type="ECO:0000256" key="1">
    <source>
        <dbReference type="ARBA" id="ARBA00006484"/>
    </source>
</evidence>
<organism evidence="4 5">
    <name type="scientific">Flavipsychrobacter stenotrophus</name>
    <dbReference type="NCBI Taxonomy" id="2077091"/>
    <lineage>
        <taxon>Bacteria</taxon>
        <taxon>Pseudomonadati</taxon>
        <taxon>Bacteroidota</taxon>
        <taxon>Chitinophagia</taxon>
        <taxon>Chitinophagales</taxon>
        <taxon>Chitinophagaceae</taxon>
        <taxon>Flavipsychrobacter</taxon>
    </lineage>
</organism>
<dbReference type="PRINTS" id="PR00080">
    <property type="entry name" value="SDRFAMILY"/>
</dbReference>
<comment type="similarity">
    <text evidence="1 3">Belongs to the short-chain dehydrogenases/reductases (SDR) family.</text>
</comment>
<protein>
    <submittedName>
        <fullName evidence="4">NAD(P)-dependent oxidoreductase</fullName>
    </submittedName>
</protein>
<gene>
    <name evidence="4" type="ORF">CJD36_018890</name>
</gene>
<evidence type="ECO:0000256" key="2">
    <source>
        <dbReference type="ARBA" id="ARBA00023002"/>
    </source>
</evidence>
<dbReference type="EMBL" id="PPSL01000006">
    <property type="protein sequence ID" value="PQJ09316.1"/>
    <property type="molecule type" value="Genomic_DNA"/>
</dbReference>